<feature type="region of interest" description="Disordered" evidence="5">
    <location>
        <begin position="666"/>
        <end position="721"/>
    </location>
</feature>
<feature type="non-terminal residue" evidence="8">
    <location>
        <position position="1"/>
    </location>
</feature>
<dbReference type="GO" id="GO:0003723">
    <property type="term" value="F:RNA binding"/>
    <property type="evidence" value="ECO:0007669"/>
    <property type="project" value="TreeGrafter"/>
</dbReference>
<name>A0A9P4HNH9_9PEZI</name>
<comment type="caution">
    <text evidence="8">The sequence shown here is derived from an EMBL/GenBank/DDBJ whole genome shotgun (WGS) entry which is preliminary data.</text>
</comment>
<feature type="compositionally biased region" description="Gly residues" evidence="5">
    <location>
        <begin position="692"/>
        <end position="703"/>
    </location>
</feature>
<dbReference type="EMBL" id="ML978757">
    <property type="protein sequence ID" value="KAF2083802.1"/>
    <property type="molecule type" value="Genomic_DNA"/>
</dbReference>
<feature type="domain" description="NUC153" evidence="6">
    <location>
        <begin position="634"/>
        <end position="661"/>
    </location>
</feature>
<feature type="compositionally biased region" description="Basic and acidic residues" evidence="5">
    <location>
        <begin position="666"/>
        <end position="677"/>
    </location>
</feature>
<reference evidence="8" key="1">
    <citation type="journal article" date="2020" name="Stud. Mycol.">
        <title>101 Dothideomycetes genomes: a test case for predicting lifestyles and emergence of pathogens.</title>
        <authorList>
            <person name="Haridas S."/>
            <person name="Albert R."/>
            <person name="Binder M."/>
            <person name="Bloem J."/>
            <person name="Labutti K."/>
            <person name="Salamov A."/>
            <person name="Andreopoulos B."/>
            <person name="Baker S."/>
            <person name="Barry K."/>
            <person name="Bills G."/>
            <person name="Bluhm B."/>
            <person name="Cannon C."/>
            <person name="Castanera R."/>
            <person name="Culley D."/>
            <person name="Daum C."/>
            <person name="Ezra D."/>
            <person name="Gonzalez J."/>
            <person name="Henrissat B."/>
            <person name="Kuo A."/>
            <person name="Liang C."/>
            <person name="Lipzen A."/>
            <person name="Lutzoni F."/>
            <person name="Magnuson J."/>
            <person name="Mondo S."/>
            <person name="Nolan M."/>
            <person name="Ohm R."/>
            <person name="Pangilinan J."/>
            <person name="Park H.-J."/>
            <person name="Ramirez L."/>
            <person name="Alfaro M."/>
            <person name="Sun H."/>
            <person name="Tritt A."/>
            <person name="Yoshinaga Y."/>
            <person name="Zwiers L.-H."/>
            <person name="Turgeon B."/>
            <person name="Goodwin S."/>
            <person name="Spatafora J."/>
            <person name="Crous P."/>
            <person name="Grigoriev I."/>
        </authorList>
    </citation>
    <scope>NUCLEOTIDE SEQUENCE</scope>
    <source>
        <strain evidence="8">CBS 121410</strain>
    </source>
</reference>
<evidence type="ECO:0000259" key="6">
    <source>
        <dbReference type="Pfam" id="PF08159"/>
    </source>
</evidence>
<evidence type="ECO:0000256" key="1">
    <source>
        <dbReference type="ARBA" id="ARBA00004604"/>
    </source>
</evidence>
<keyword evidence="9" id="KW-1185">Reference proteome</keyword>
<protein>
    <recommendedName>
        <fullName evidence="10">NUC153 domain-containing protein</fullName>
    </recommendedName>
</protein>
<dbReference type="Proteomes" id="UP000799776">
    <property type="component" value="Unassembled WGS sequence"/>
</dbReference>
<evidence type="ECO:0000313" key="8">
    <source>
        <dbReference type="EMBL" id="KAF2083802.1"/>
    </source>
</evidence>
<feature type="compositionally biased region" description="Low complexity" evidence="5">
    <location>
        <begin position="526"/>
        <end position="542"/>
    </location>
</feature>
<evidence type="ECO:0008006" key="10">
    <source>
        <dbReference type="Google" id="ProtNLM"/>
    </source>
</evidence>
<evidence type="ECO:0000259" key="7">
    <source>
        <dbReference type="Pfam" id="PF25121"/>
    </source>
</evidence>
<feature type="domain" description="ESF1 RRM" evidence="7">
    <location>
        <begin position="152"/>
        <end position="314"/>
    </location>
</feature>
<keyword evidence="4" id="KW-0539">Nucleus</keyword>
<feature type="compositionally biased region" description="Basic and acidic residues" evidence="5">
    <location>
        <begin position="545"/>
        <end position="558"/>
    </location>
</feature>
<feature type="compositionally biased region" description="Basic and acidic residues" evidence="5">
    <location>
        <begin position="59"/>
        <end position="69"/>
    </location>
</feature>
<evidence type="ECO:0000313" key="9">
    <source>
        <dbReference type="Proteomes" id="UP000799776"/>
    </source>
</evidence>
<dbReference type="OrthoDB" id="431825at2759"/>
<feature type="compositionally biased region" description="Basic and acidic residues" evidence="5">
    <location>
        <begin position="706"/>
        <end position="721"/>
    </location>
</feature>
<feature type="region of interest" description="Disordered" evidence="5">
    <location>
        <begin position="465"/>
        <end position="564"/>
    </location>
</feature>
<dbReference type="InterPro" id="IPR056750">
    <property type="entry name" value="RRM_ESF1"/>
</dbReference>
<dbReference type="AlphaFoldDB" id="A0A9P4HNH9"/>
<feature type="region of interest" description="Disordered" evidence="5">
    <location>
        <begin position="370"/>
        <end position="433"/>
    </location>
</feature>
<dbReference type="InterPro" id="IPR012580">
    <property type="entry name" value="NUC153"/>
</dbReference>
<dbReference type="GO" id="GO:0006364">
    <property type="term" value="P:rRNA processing"/>
    <property type="evidence" value="ECO:0007669"/>
    <property type="project" value="InterPro"/>
</dbReference>
<feature type="compositionally biased region" description="Basic and acidic residues" evidence="5">
    <location>
        <begin position="197"/>
        <end position="207"/>
    </location>
</feature>
<keyword evidence="3" id="KW-0175">Coiled coil</keyword>
<evidence type="ECO:0000256" key="4">
    <source>
        <dbReference type="ARBA" id="ARBA00023242"/>
    </source>
</evidence>
<accession>A0A9P4HNH9</accession>
<comment type="similarity">
    <text evidence="2">Belongs to the ESF1 family.</text>
</comment>
<feature type="compositionally biased region" description="Acidic residues" evidence="5">
    <location>
        <begin position="515"/>
        <end position="525"/>
    </location>
</feature>
<dbReference type="PANTHER" id="PTHR12202:SF0">
    <property type="entry name" value="ESF1 HOMOLOG"/>
    <property type="match status" value="1"/>
</dbReference>
<evidence type="ECO:0000256" key="5">
    <source>
        <dbReference type="SAM" id="MobiDB-lite"/>
    </source>
</evidence>
<feature type="region of interest" description="Disordered" evidence="5">
    <location>
        <begin position="59"/>
        <end position="147"/>
    </location>
</feature>
<dbReference type="Pfam" id="PF25121">
    <property type="entry name" value="RRM_ESF1"/>
    <property type="match status" value="1"/>
</dbReference>
<dbReference type="InterPro" id="IPR039754">
    <property type="entry name" value="Esf1"/>
</dbReference>
<feature type="compositionally biased region" description="Acidic residues" evidence="5">
    <location>
        <begin position="111"/>
        <end position="134"/>
    </location>
</feature>
<feature type="compositionally biased region" description="Acidic residues" evidence="5">
    <location>
        <begin position="223"/>
        <end position="232"/>
    </location>
</feature>
<feature type="compositionally biased region" description="Basic and acidic residues" evidence="5">
    <location>
        <begin position="91"/>
        <end position="104"/>
    </location>
</feature>
<feature type="compositionally biased region" description="Low complexity" evidence="5">
    <location>
        <begin position="411"/>
        <end position="420"/>
    </location>
</feature>
<evidence type="ECO:0000256" key="2">
    <source>
        <dbReference type="ARBA" id="ARBA00009087"/>
    </source>
</evidence>
<sequence length="721" mass="80224">ADPRFKNIHTDPRFRLPSAKNTHVTLDKRFAHMLRDDDFATKASVDRYGRKVSKDAGQKELKRFYRVEDEDKDDDEEEDEREEDDDEDVEKELAKAERNYDPAREGGFSSSEDDSDSDSDDEDEDELAVEDTAEVEFPQGKSEDVPMGEISRRLAVVNLDWDNIRAADLMAVASSFAPADGRILNVTVYPSEFGRERMEREELEGPPREIFANARKDKKSEDSESDEEDEDEEIKKDLLKEDAGEEFDSTALRSYQLERLRYFYAVITASSTAAAKSLYDAMDGREYLSSANFFDLRFIPDDVSFDDDKPRDSCDRVPDGYKPNEFVTDALTHSRVKLTWDADDTQRKEVQKRAFSQKEIDDNDLMAYVGSDSESSSAASEDEAPAHTETSGASSKKKTKEDKAAKLRAALGLSSESSSLSKKKSDGPVGDMQVTFTSGVSANNKKGAVFENSPIIEETTREKYIRKEKERKARRKEKAKAVRDGVEITFDDDDDGDAAPPSATEKQADAAEAGANDDDDNDDPFNDPFFEDPAGASRAAAKAARKAEKAKHKEERAAAEAAAAQERAQLELLMADEDAAANGGKGLKHFDMHEIEKAEKAARRKGKAKKGAKKKQEELAAAAVDDQFKMDTEDPRFRSLFESHEFAIDPTNPRFKGTKGMRALLEEGRRKRKSERDGEGEEVVSAKKARKGGVGAGDGGEGAGADDLKRLVERVKGKTRK</sequence>
<feature type="non-terminal residue" evidence="8">
    <location>
        <position position="721"/>
    </location>
</feature>
<dbReference type="Pfam" id="PF08159">
    <property type="entry name" value="NUC153"/>
    <property type="match status" value="1"/>
</dbReference>
<feature type="region of interest" description="Disordered" evidence="5">
    <location>
        <begin position="197"/>
        <end position="240"/>
    </location>
</feature>
<dbReference type="PANTHER" id="PTHR12202">
    <property type="entry name" value="ESF1 HOMOLOG"/>
    <property type="match status" value="1"/>
</dbReference>
<dbReference type="GO" id="GO:0005730">
    <property type="term" value="C:nucleolus"/>
    <property type="evidence" value="ECO:0007669"/>
    <property type="project" value="UniProtKB-SubCell"/>
</dbReference>
<gene>
    <name evidence="8" type="ORF">K490DRAFT_5775</name>
</gene>
<comment type="subcellular location">
    <subcellularLocation>
        <location evidence="1">Nucleus</location>
        <location evidence="1">Nucleolus</location>
    </subcellularLocation>
</comment>
<proteinExistence type="inferred from homology"/>
<organism evidence="8 9">
    <name type="scientific">Saccharata proteae CBS 121410</name>
    <dbReference type="NCBI Taxonomy" id="1314787"/>
    <lineage>
        <taxon>Eukaryota</taxon>
        <taxon>Fungi</taxon>
        <taxon>Dikarya</taxon>
        <taxon>Ascomycota</taxon>
        <taxon>Pezizomycotina</taxon>
        <taxon>Dothideomycetes</taxon>
        <taxon>Dothideomycetes incertae sedis</taxon>
        <taxon>Botryosphaeriales</taxon>
        <taxon>Saccharataceae</taxon>
        <taxon>Saccharata</taxon>
    </lineage>
</organism>
<evidence type="ECO:0000256" key="3">
    <source>
        <dbReference type="ARBA" id="ARBA00023054"/>
    </source>
</evidence>
<feature type="compositionally biased region" description="Acidic residues" evidence="5">
    <location>
        <begin position="70"/>
        <end position="90"/>
    </location>
</feature>